<gene>
    <name evidence="3" type="ORF">NCTC5051_05549</name>
    <name evidence="2" type="ORF">NCTC5053_00226</name>
    <name evidence="1" type="ORF">NCTC9601_02354</name>
</gene>
<dbReference type="EMBL" id="UASN01000019">
    <property type="protein sequence ID" value="SPX55181.1"/>
    <property type="molecule type" value="Genomic_DNA"/>
</dbReference>
<evidence type="ECO:0000313" key="1">
    <source>
        <dbReference type="EMBL" id="SPX55181.1"/>
    </source>
</evidence>
<evidence type="ECO:0000313" key="4">
    <source>
        <dbReference type="Proteomes" id="UP000251123"/>
    </source>
</evidence>
<evidence type="ECO:0000313" key="5">
    <source>
        <dbReference type="Proteomes" id="UP000254141"/>
    </source>
</evidence>
<dbReference type="EMBL" id="UGLU01000003">
    <property type="protein sequence ID" value="STW25758.1"/>
    <property type="molecule type" value="Genomic_DNA"/>
</dbReference>
<dbReference type="Proteomes" id="UP000251123">
    <property type="component" value="Unassembled WGS sequence"/>
</dbReference>
<name>A0A2X1SNM1_KLEPN</name>
<reference evidence="4 5" key="1">
    <citation type="submission" date="2018-06" db="EMBL/GenBank/DDBJ databases">
        <authorList>
            <consortium name="Pathogen Informatics"/>
            <person name="Doyle S."/>
        </authorList>
    </citation>
    <scope>NUCLEOTIDE SEQUENCE [LARGE SCALE GENOMIC DNA]</scope>
    <source>
        <strain evidence="3 5">NCTC5051</strain>
        <strain evidence="2 6">NCTC5053</strain>
        <strain evidence="1 4">NCTC9601</strain>
    </source>
</reference>
<accession>A0A2X1SNM1</accession>
<dbReference type="AlphaFoldDB" id="A0A2X1SNM1"/>
<dbReference type="EMBL" id="UGMN01000002">
    <property type="protein sequence ID" value="STU78271.1"/>
    <property type="molecule type" value="Genomic_DNA"/>
</dbReference>
<proteinExistence type="predicted"/>
<sequence length="277" mass="31551">MREETTIRIRAFRQALEKAVRELPDEYRNGSRWCELKSFPAGSCDLASNCLAQYLKDCGERGEPSILFMCGNETFREEENSTVHGHVIVILDGEYIDLTLDQFDEYTDYILAEPLETGGVLGTLLRKIPQYEGEIETRRINLDRLQGIYAWLRNRADAILKADPEWQGWERSIEEAREAAVKAFPFLSDTQITGSEQIQADTASHVSAQKNRQPMTHVGVITECYRPREVRLRETGTQWVSECGLRFRKSTGAAVGSGVWSANRLDLKSIRKIQSED</sequence>
<evidence type="ECO:0000313" key="6">
    <source>
        <dbReference type="Proteomes" id="UP000254387"/>
    </source>
</evidence>
<evidence type="ECO:0000313" key="3">
    <source>
        <dbReference type="EMBL" id="STW25758.1"/>
    </source>
</evidence>
<organism evidence="1 4">
    <name type="scientific">Klebsiella pneumoniae</name>
    <dbReference type="NCBI Taxonomy" id="573"/>
    <lineage>
        <taxon>Bacteria</taxon>
        <taxon>Pseudomonadati</taxon>
        <taxon>Pseudomonadota</taxon>
        <taxon>Gammaproteobacteria</taxon>
        <taxon>Enterobacterales</taxon>
        <taxon>Enterobacteriaceae</taxon>
        <taxon>Klebsiella/Raoultella group</taxon>
        <taxon>Klebsiella</taxon>
        <taxon>Klebsiella pneumoniae complex</taxon>
    </lineage>
</organism>
<protein>
    <submittedName>
        <fullName evidence="1">Uncharacterized protein</fullName>
    </submittedName>
</protein>
<evidence type="ECO:0000313" key="2">
    <source>
        <dbReference type="EMBL" id="STU78271.1"/>
    </source>
</evidence>
<dbReference type="Proteomes" id="UP000254141">
    <property type="component" value="Unassembled WGS sequence"/>
</dbReference>
<dbReference type="Proteomes" id="UP000254387">
    <property type="component" value="Unassembled WGS sequence"/>
</dbReference>